<dbReference type="GO" id="GO:0098970">
    <property type="term" value="P:postsynaptic neurotransmitter receptor diffusion trapping"/>
    <property type="evidence" value="ECO:0007669"/>
    <property type="project" value="TreeGrafter"/>
</dbReference>
<dbReference type="WormBase" id="SRAE_X000056500">
    <property type="protein sequence ID" value="SRP04954"/>
    <property type="gene ID" value="WBGene00266124"/>
</dbReference>
<protein>
    <submittedName>
        <fullName evidence="6 8">PMP-22/EMP/MP20/Claudin superfamily-containing protein</fullName>
    </submittedName>
</protein>
<dbReference type="GO" id="GO:0051968">
    <property type="term" value="P:positive regulation of synaptic transmission, glutamatergic"/>
    <property type="evidence" value="ECO:0007669"/>
    <property type="project" value="EnsemblMetazoa"/>
</dbReference>
<dbReference type="GO" id="GO:0016247">
    <property type="term" value="F:channel regulator activity"/>
    <property type="evidence" value="ECO:0007669"/>
    <property type="project" value="EnsemblMetazoa"/>
</dbReference>
<feature type="transmembrane region" description="Helical" evidence="5">
    <location>
        <begin position="196"/>
        <end position="225"/>
    </location>
</feature>
<keyword evidence="3 5" id="KW-1133">Transmembrane helix</keyword>
<dbReference type="PANTHER" id="PTHR12107:SF0">
    <property type="entry name" value="STARGAZIN (MAMMALIAN CALCIUM CHANNEL) HOMOLOG"/>
    <property type="match status" value="1"/>
</dbReference>
<keyword evidence="2 5" id="KW-0812">Transmembrane</keyword>
<dbReference type="Pfam" id="PF13903">
    <property type="entry name" value="Claudin_2"/>
    <property type="match status" value="1"/>
</dbReference>
<dbReference type="GO" id="GO:0019226">
    <property type="term" value="P:transmission of nerve impulse"/>
    <property type="evidence" value="ECO:0007669"/>
    <property type="project" value="TreeGrafter"/>
</dbReference>
<evidence type="ECO:0000256" key="2">
    <source>
        <dbReference type="ARBA" id="ARBA00022692"/>
    </source>
</evidence>
<dbReference type="CTD" id="36383618"/>
<sequence>MIFPVYPHKLIKISPQTRIKLIKCSLFFSLLASALNCYGVSTNNWLYTSEVLKYYVYPNKTDLMDDLHNKIVYYKNATFGPWKFCWLDPVVEFKCNPIDFFSIDDPADVTTSIEVSIRKAIIPLLLSLFFDINGFIAIIICCIRSSPYKSLFFSTILHIFAGIAKFVFLIIYMSAVTKEAGYKIYKASEMDDPLFYYTYGYSFICVKVGFLCTEITALLSTVVYMSRRDAKTYERYKMRSIMKSLRRTSENKDPFIVQDNYVKHSRAYQMYKPRKLTFQDLSLV</sequence>
<dbReference type="OMA" id="SESFFNY"/>
<dbReference type="InterPro" id="IPR004031">
    <property type="entry name" value="PMP22/EMP/MP20/Claudin"/>
</dbReference>
<proteinExistence type="predicted"/>
<reference evidence="6 7" key="1">
    <citation type="submission" date="2014-09" db="EMBL/GenBank/DDBJ databases">
        <authorList>
            <person name="Martin A.A."/>
        </authorList>
    </citation>
    <scope>NUCLEOTIDE SEQUENCE</scope>
    <source>
        <strain evidence="7">ED321</strain>
        <strain evidence="6">ED321 Heterogonic</strain>
    </source>
</reference>
<evidence type="ECO:0000313" key="6">
    <source>
        <dbReference type="EMBL" id="CEF71238.1"/>
    </source>
</evidence>
<feature type="transmembrane region" description="Helical" evidence="5">
    <location>
        <begin position="120"/>
        <end position="143"/>
    </location>
</feature>
<dbReference type="Proteomes" id="UP000035682">
    <property type="component" value="Unplaced"/>
</dbReference>
<dbReference type="GO" id="GO:0099590">
    <property type="term" value="P:neurotransmitter receptor internalization"/>
    <property type="evidence" value="ECO:0007669"/>
    <property type="project" value="TreeGrafter"/>
</dbReference>
<name>A0A090N0T3_STRRB</name>
<dbReference type="WBParaSite" id="SRAE_X000056500.1">
    <property type="protein sequence ID" value="SRAE_X000056500.1"/>
    <property type="gene ID" value="WBGene00266124"/>
</dbReference>
<evidence type="ECO:0000256" key="5">
    <source>
        <dbReference type="SAM" id="Phobius"/>
    </source>
</evidence>
<keyword evidence="7" id="KW-1185">Reference proteome</keyword>
<organism evidence="6">
    <name type="scientific">Strongyloides ratti</name>
    <name type="common">Parasitic roundworm</name>
    <dbReference type="NCBI Taxonomy" id="34506"/>
    <lineage>
        <taxon>Eukaryota</taxon>
        <taxon>Metazoa</taxon>
        <taxon>Ecdysozoa</taxon>
        <taxon>Nematoda</taxon>
        <taxon>Chromadorea</taxon>
        <taxon>Rhabditida</taxon>
        <taxon>Tylenchina</taxon>
        <taxon>Panagrolaimomorpha</taxon>
        <taxon>Strongyloidoidea</taxon>
        <taxon>Strongyloididae</taxon>
        <taxon>Strongyloides</taxon>
    </lineage>
</organism>
<accession>A0A090N0T3</accession>
<dbReference type="GO" id="GO:0098839">
    <property type="term" value="C:postsynaptic density membrane"/>
    <property type="evidence" value="ECO:0007669"/>
    <property type="project" value="TreeGrafter"/>
</dbReference>
<evidence type="ECO:0000313" key="9">
    <source>
        <dbReference type="WormBase" id="SRAE_X000056500"/>
    </source>
</evidence>
<evidence type="ECO:0000256" key="3">
    <source>
        <dbReference type="ARBA" id="ARBA00022989"/>
    </source>
</evidence>
<evidence type="ECO:0000256" key="1">
    <source>
        <dbReference type="ARBA" id="ARBA00004141"/>
    </source>
</evidence>
<dbReference type="GeneID" id="36383618"/>
<dbReference type="RefSeq" id="XP_024510434.1">
    <property type="nucleotide sequence ID" value="XM_024644925.1"/>
</dbReference>
<dbReference type="PANTHER" id="PTHR12107">
    <property type="entry name" value="VOLTAGE-DEPENDENT CALCIUM CHANNEL GAMMA SUBUNIT"/>
    <property type="match status" value="1"/>
</dbReference>
<dbReference type="OrthoDB" id="9990458at2759"/>
<feature type="transmembrane region" description="Helical" evidence="5">
    <location>
        <begin position="21"/>
        <end position="41"/>
    </location>
</feature>
<dbReference type="GO" id="GO:0005245">
    <property type="term" value="F:voltage-gated calcium channel activity"/>
    <property type="evidence" value="ECO:0007669"/>
    <property type="project" value="TreeGrafter"/>
</dbReference>
<feature type="transmembrane region" description="Helical" evidence="5">
    <location>
        <begin position="155"/>
        <end position="176"/>
    </location>
</feature>
<comment type="subcellular location">
    <subcellularLocation>
        <location evidence="1">Membrane</location>
        <topology evidence="1">Multi-pass membrane protein</topology>
    </subcellularLocation>
</comment>
<reference evidence="8" key="2">
    <citation type="submission" date="2020-12" db="UniProtKB">
        <authorList>
            <consortium name="WormBaseParasite"/>
        </authorList>
    </citation>
    <scope>IDENTIFICATION</scope>
</reference>
<gene>
    <name evidence="6 8 9" type="ORF">SRAE_X000056500</name>
</gene>
<evidence type="ECO:0000256" key="4">
    <source>
        <dbReference type="ARBA" id="ARBA00023136"/>
    </source>
</evidence>
<dbReference type="GO" id="GO:0098943">
    <property type="term" value="P:neurotransmitter receptor transport, postsynaptic endosome to lysosome"/>
    <property type="evidence" value="ECO:0007669"/>
    <property type="project" value="TreeGrafter"/>
</dbReference>
<dbReference type="EMBL" id="LN609530">
    <property type="protein sequence ID" value="CEF71238.1"/>
    <property type="molecule type" value="Genomic_DNA"/>
</dbReference>
<evidence type="ECO:0000313" key="8">
    <source>
        <dbReference type="WBParaSite" id="SRAE_X000056500.1"/>
    </source>
</evidence>
<dbReference type="STRING" id="34506.A0A090N0T3"/>
<evidence type="ECO:0000313" key="7">
    <source>
        <dbReference type="Proteomes" id="UP000035682"/>
    </source>
</evidence>
<dbReference type="GO" id="GO:0032281">
    <property type="term" value="C:AMPA glutamate receptor complex"/>
    <property type="evidence" value="ECO:0007669"/>
    <property type="project" value="TreeGrafter"/>
</dbReference>
<dbReference type="AlphaFoldDB" id="A0A090N0T3"/>
<dbReference type="Gene3D" id="1.20.140.150">
    <property type="match status" value="1"/>
</dbReference>
<keyword evidence="4 5" id="KW-0472">Membrane</keyword>
<dbReference type="InterPro" id="IPR051072">
    <property type="entry name" value="CACNG_subunit"/>
</dbReference>